<organism evidence="2 3">
    <name type="scientific">Paraglomus brasilianum</name>
    <dbReference type="NCBI Taxonomy" id="144538"/>
    <lineage>
        <taxon>Eukaryota</taxon>
        <taxon>Fungi</taxon>
        <taxon>Fungi incertae sedis</taxon>
        <taxon>Mucoromycota</taxon>
        <taxon>Glomeromycotina</taxon>
        <taxon>Glomeromycetes</taxon>
        <taxon>Paraglomerales</taxon>
        <taxon>Paraglomeraceae</taxon>
        <taxon>Paraglomus</taxon>
    </lineage>
</organism>
<dbReference type="AlphaFoldDB" id="A0A9N9CYH5"/>
<accession>A0A9N9CYH5</accession>
<dbReference type="OrthoDB" id="10560147at2759"/>
<evidence type="ECO:0000313" key="2">
    <source>
        <dbReference type="EMBL" id="CAG8619736.1"/>
    </source>
</evidence>
<evidence type="ECO:0000256" key="1">
    <source>
        <dbReference type="SAM" id="SignalP"/>
    </source>
</evidence>
<sequence>MKWRAWFLIPILGLVGRLGKADTQTGTAQNQPCFTLSSPPTTATSCQHGLLLSPGIQKHSSLLTPVQSVVDRLCIPNSPATVKFCKYMETRHIKIEKTLTHHVNKRQSSGYKLILGKRGNKKEVNTESKSNSRAYAKYHVSGRKDRRKRREKRLYADRSTIGVVRICTGRKKPARSTPSPTVSGPLADNVDVTNVTDTRTVETFVGLERRLDADGMLPLPPPPPIPGNMQYVYDKYADLLPSRPESIYSAGTASTGLYRKARGDRVDVVDRRMMVNKADNYVGRVGADRRMMVNKVDNYLGRVEADRRMMVNKVNNYLASPNNYQKKVRGNSGNSGNSSNIRIGVTVVDPTRKQYYSDARNYNSNNLMPYDNRAAQMTRFPKQAYIPQATFGRGRNSWGRNWV</sequence>
<reference evidence="2" key="1">
    <citation type="submission" date="2021-06" db="EMBL/GenBank/DDBJ databases">
        <authorList>
            <person name="Kallberg Y."/>
            <person name="Tangrot J."/>
            <person name="Rosling A."/>
        </authorList>
    </citation>
    <scope>NUCLEOTIDE SEQUENCE</scope>
    <source>
        <strain evidence="2">BR232B</strain>
    </source>
</reference>
<dbReference type="Proteomes" id="UP000789739">
    <property type="component" value="Unassembled WGS sequence"/>
</dbReference>
<name>A0A9N9CYH5_9GLOM</name>
<keyword evidence="1" id="KW-0732">Signal</keyword>
<proteinExistence type="predicted"/>
<evidence type="ECO:0000313" key="3">
    <source>
        <dbReference type="Proteomes" id="UP000789739"/>
    </source>
</evidence>
<comment type="caution">
    <text evidence="2">The sequence shown here is derived from an EMBL/GenBank/DDBJ whole genome shotgun (WGS) entry which is preliminary data.</text>
</comment>
<feature type="signal peptide" evidence="1">
    <location>
        <begin position="1"/>
        <end position="21"/>
    </location>
</feature>
<gene>
    <name evidence="2" type="ORF">PBRASI_LOCUS8636</name>
</gene>
<dbReference type="EMBL" id="CAJVPI010001588">
    <property type="protein sequence ID" value="CAG8619736.1"/>
    <property type="molecule type" value="Genomic_DNA"/>
</dbReference>
<keyword evidence="3" id="KW-1185">Reference proteome</keyword>
<protein>
    <submittedName>
        <fullName evidence="2">4869_t:CDS:1</fullName>
    </submittedName>
</protein>
<feature type="chain" id="PRO_5040108080" evidence="1">
    <location>
        <begin position="22"/>
        <end position="403"/>
    </location>
</feature>